<dbReference type="RefSeq" id="WP_039609693.1">
    <property type="nucleotide sequence ID" value="NZ_JWIC01000006.1"/>
</dbReference>
<feature type="transmembrane region" description="Helical" evidence="1">
    <location>
        <begin position="87"/>
        <end position="107"/>
    </location>
</feature>
<dbReference type="EMBL" id="JWIC01000006">
    <property type="protein sequence ID" value="KID56626.1"/>
    <property type="molecule type" value="Genomic_DNA"/>
</dbReference>
<evidence type="ECO:0000256" key="1">
    <source>
        <dbReference type="SAM" id="Phobius"/>
    </source>
</evidence>
<proteinExistence type="predicted"/>
<sequence>MRRVDYSTYSIEELLEVKQNIDPTSENYPALVAQIEKREGEISVSEENKRESHLNLAVNRVKAIGYLQLVAAAIIPTMIFMSGDVSLGTAVITILLTLLNLVAGYTAVNALTRFYWISILNQSLQVVSFGIGNTVLNYSGLGGINLKVTLAEVSSFGFAIQFNPGFSYVKYTGQIAEQFITIDVLGVIFIGALVSTGFWKKFDKREISD</sequence>
<dbReference type="AlphaFoldDB" id="A0A0C1Q7F8"/>
<reference evidence="2 3" key="1">
    <citation type="submission" date="2014-12" db="EMBL/GenBank/DDBJ databases">
        <title>Draft Genome Sequence of Pseudoalteromonas luteoviolacea HI1.</title>
        <authorList>
            <person name="Asahina A.Y."/>
            <person name="Hadfield M.G."/>
        </authorList>
    </citation>
    <scope>NUCLEOTIDE SEQUENCE [LARGE SCALE GENOMIC DNA]</scope>
    <source>
        <strain evidence="2 3">HI1</strain>
    </source>
</reference>
<gene>
    <name evidence="2" type="ORF">JF50_11905</name>
</gene>
<protein>
    <submittedName>
        <fullName evidence="2">Uncharacterized protein</fullName>
    </submittedName>
</protein>
<evidence type="ECO:0000313" key="2">
    <source>
        <dbReference type="EMBL" id="KID56626.1"/>
    </source>
</evidence>
<feature type="transmembrane region" description="Helical" evidence="1">
    <location>
        <begin position="179"/>
        <end position="199"/>
    </location>
</feature>
<name>A0A0C1Q7F8_9GAMM</name>
<dbReference type="Proteomes" id="UP000031327">
    <property type="component" value="Unassembled WGS sequence"/>
</dbReference>
<keyword evidence="1" id="KW-1133">Transmembrane helix</keyword>
<keyword evidence="1" id="KW-0812">Transmembrane</keyword>
<evidence type="ECO:0000313" key="3">
    <source>
        <dbReference type="Proteomes" id="UP000031327"/>
    </source>
</evidence>
<keyword evidence="1" id="KW-0472">Membrane</keyword>
<accession>A0A0C1Q7F8</accession>
<dbReference type="OrthoDB" id="6291126at2"/>
<comment type="caution">
    <text evidence="2">The sequence shown here is derived from an EMBL/GenBank/DDBJ whole genome shotgun (WGS) entry which is preliminary data.</text>
</comment>
<organism evidence="2 3">
    <name type="scientific">Pseudoalteromonas luteoviolacea</name>
    <dbReference type="NCBI Taxonomy" id="43657"/>
    <lineage>
        <taxon>Bacteria</taxon>
        <taxon>Pseudomonadati</taxon>
        <taxon>Pseudomonadota</taxon>
        <taxon>Gammaproteobacteria</taxon>
        <taxon>Alteromonadales</taxon>
        <taxon>Pseudoalteromonadaceae</taxon>
        <taxon>Pseudoalteromonas</taxon>
    </lineage>
</organism>
<feature type="transmembrane region" description="Helical" evidence="1">
    <location>
        <begin position="63"/>
        <end position="81"/>
    </location>
</feature>
<feature type="transmembrane region" description="Helical" evidence="1">
    <location>
        <begin position="114"/>
        <end position="136"/>
    </location>
</feature>